<evidence type="ECO:0000256" key="3">
    <source>
        <dbReference type="ARBA" id="ARBA00022741"/>
    </source>
</evidence>
<dbReference type="GO" id="GO:0004674">
    <property type="term" value="F:protein serine/threonine kinase activity"/>
    <property type="evidence" value="ECO:0007669"/>
    <property type="project" value="UniProtKB-KW"/>
</dbReference>
<name>A0AAV5RLN6_STABA</name>
<dbReference type="PANTHER" id="PTHR22974:SF21">
    <property type="entry name" value="DUAL SPECIFICITY PROTEIN KINASE TTK"/>
    <property type="match status" value="1"/>
</dbReference>
<accession>A0AAV5RLN6</accession>
<evidence type="ECO:0000256" key="7">
    <source>
        <dbReference type="RuleBase" id="RU000304"/>
    </source>
</evidence>
<dbReference type="GO" id="GO:0007094">
    <property type="term" value="P:mitotic spindle assembly checkpoint signaling"/>
    <property type="evidence" value="ECO:0007669"/>
    <property type="project" value="TreeGrafter"/>
</dbReference>
<dbReference type="InterPro" id="IPR011009">
    <property type="entry name" value="Kinase-like_dom_sf"/>
</dbReference>
<sequence length="479" mass="54016">MEMDNTSNGPRLSIRERRASILERRVSNGSQVNIYHSSTQTSRTSSPIKNSLVKNSPIKCSPIKNSSPTRRSNSVLHDLSPKSIPKKLNISPIRKPLQAANQRKLDKICNTQLVPDPRNGRVQGDENHNKLPMKMVVPENVLKEKDPIVVHTSYHIPRFSLPIGGAPLTNQDFEVNNLLGKGGYSKVFAVKLLATGERFALKHVTLENENRAMLEEEVRMLEKCRDCNHVIDLISHSVTSTHMTLLLQCASGDLANMLSAQKSQKVDIRFLKYWSGQMFEAVNEVHNLNIVHADLKPANFLVVDGILKVCDFGIANSFGGNTTSVHRECAIGTLSYMAPETIKTSDGVFRVTRASDIWSCGIILYQMMFKDFPELWDEGAELDIPRSNIDGTPVPAFLYEVIENCLQMKPNRRWSASVILNHSFYCSLGIDLERFTAFANKVYDYGVGHGKRNHRNSESMLKRCKESYAAFERLHYLNR</sequence>
<keyword evidence="3 6" id="KW-0547">Nucleotide-binding</keyword>
<dbReference type="GO" id="GO:0034501">
    <property type="term" value="P:protein localization to kinetochore"/>
    <property type="evidence" value="ECO:0007669"/>
    <property type="project" value="TreeGrafter"/>
</dbReference>
<dbReference type="InterPro" id="IPR008271">
    <property type="entry name" value="Ser/Thr_kinase_AS"/>
</dbReference>
<dbReference type="Gene3D" id="1.10.510.10">
    <property type="entry name" value="Transferase(Phosphotransferase) domain 1"/>
    <property type="match status" value="1"/>
</dbReference>
<feature type="domain" description="Protein kinase" evidence="9">
    <location>
        <begin position="173"/>
        <end position="425"/>
    </location>
</feature>
<evidence type="ECO:0000256" key="6">
    <source>
        <dbReference type="PROSITE-ProRule" id="PRU10141"/>
    </source>
</evidence>
<evidence type="ECO:0000313" key="10">
    <source>
        <dbReference type="EMBL" id="GMM52325.1"/>
    </source>
</evidence>
<evidence type="ECO:0000256" key="2">
    <source>
        <dbReference type="ARBA" id="ARBA00022679"/>
    </source>
</evidence>
<dbReference type="Proteomes" id="UP001362899">
    <property type="component" value="Unassembled WGS sequence"/>
</dbReference>
<evidence type="ECO:0000256" key="4">
    <source>
        <dbReference type="ARBA" id="ARBA00022777"/>
    </source>
</evidence>
<dbReference type="GO" id="GO:0004712">
    <property type="term" value="F:protein serine/threonine/tyrosine kinase activity"/>
    <property type="evidence" value="ECO:0007669"/>
    <property type="project" value="TreeGrafter"/>
</dbReference>
<dbReference type="SUPFAM" id="SSF56112">
    <property type="entry name" value="Protein kinase-like (PK-like)"/>
    <property type="match status" value="1"/>
</dbReference>
<reference evidence="10 11" key="1">
    <citation type="journal article" date="2023" name="Elife">
        <title>Identification of key yeast species and microbe-microbe interactions impacting larval growth of Drosophila in the wild.</title>
        <authorList>
            <person name="Mure A."/>
            <person name="Sugiura Y."/>
            <person name="Maeda R."/>
            <person name="Honda K."/>
            <person name="Sakurai N."/>
            <person name="Takahashi Y."/>
            <person name="Watada M."/>
            <person name="Katoh T."/>
            <person name="Gotoh A."/>
            <person name="Gotoh Y."/>
            <person name="Taniguchi I."/>
            <person name="Nakamura K."/>
            <person name="Hayashi T."/>
            <person name="Katayama T."/>
            <person name="Uemura T."/>
            <person name="Hattori Y."/>
        </authorList>
    </citation>
    <scope>NUCLEOTIDE SEQUENCE [LARGE SCALE GENOMIC DNA]</scope>
    <source>
        <strain evidence="10 11">SB-73</strain>
    </source>
</reference>
<feature type="binding site" evidence="6">
    <location>
        <position position="202"/>
    </location>
    <ligand>
        <name>ATP</name>
        <dbReference type="ChEBI" id="CHEBI:30616"/>
    </ligand>
</feature>
<dbReference type="GO" id="GO:0000776">
    <property type="term" value="C:kinetochore"/>
    <property type="evidence" value="ECO:0007669"/>
    <property type="project" value="TreeGrafter"/>
</dbReference>
<comment type="caution">
    <text evidence="10">The sequence shown here is derived from an EMBL/GenBank/DDBJ whole genome shotgun (WGS) entry which is preliminary data.</text>
</comment>
<dbReference type="AlphaFoldDB" id="A0AAV5RLN6"/>
<keyword evidence="11" id="KW-1185">Reference proteome</keyword>
<dbReference type="PROSITE" id="PS50011">
    <property type="entry name" value="PROTEIN_KINASE_DOM"/>
    <property type="match status" value="1"/>
</dbReference>
<dbReference type="PROSITE" id="PS00107">
    <property type="entry name" value="PROTEIN_KINASE_ATP"/>
    <property type="match status" value="1"/>
</dbReference>
<feature type="region of interest" description="Disordered" evidence="8">
    <location>
        <begin position="35"/>
        <end position="88"/>
    </location>
</feature>
<evidence type="ECO:0000313" key="11">
    <source>
        <dbReference type="Proteomes" id="UP001362899"/>
    </source>
</evidence>
<dbReference type="PROSITE" id="PS00108">
    <property type="entry name" value="PROTEIN_KINASE_ST"/>
    <property type="match status" value="1"/>
</dbReference>
<dbReference type="GO" id="GO:0007059">
    <property type="term" value="P:chromosome segregation"/>
    <property type="evidence" value="ECO:0007669"/>
    <property type="project" value="TreeGrafter"/>
</dbReference>
<dbReference type="GO" id="GO:0005634">
    <property type="term" value="C:nucleus"/>
    <property type="evidence" value="ECO:0007669"/>
    <property type="project" value="TreeGrafter"/>
</dbReference>
<dbReference type="GO" id="GO:0033316">
    <property type="term" value="P:meiotic spindle assembly checkpoint signaling"/>
    <property type="evidence" value="ECO:0007669"/>
    <property type="project" value="TreeGrafter"/>
</dbReference>
<keyword evidence="2" id="KW-0808">Transferase</keyword>
<dbReference type="Gene3D" id="3.30.200.20">
    <property type="entry name" value="Phosphorylase Kinase, domain 1"/>
    <property type="match status" value="1"/>
</dbReference>
<protein>
    <submittedName>
        <fullName evidence="10">Serine/threonine/tyrosine protein kinase</fullName>
    </submittedName>
</protein>
<evidence type="ECO:0000256" key="5">
    <source>
        <dbReference type="ARBA" id="ARBA00022840"/>
    </source>
</evidence>
<dbReference type="PANTHER" id="PTHR22974">
    <property type="entry name" value="MIXED LINEAGE PROTEIN KINASE"/>
    <property type="match status" value="1"/>
</dbReference>
<dbReference type="EMBL" id="BTGC01000008">
    <property type="protein sequence ID" value="GMM52325.1"/>
    <property type="molecule type" value="Genomic_DNA"/>
</dbReference>
<evidence type="ECO:0000259" key="9">
    <source>
        <dbReference type="PROSITE" id="PS50011"/>
    </source>
</evidence>
<keyword evidence="5 6" id="KW-0067">ATP-binding</keyword>
<keyword evidence="4 10" id="KW-0418">Kinase</keyword>
<evidence type="ECO:0000256" key="1">
    <source>
        <dbReference type="ARBA" id="ARBA00022527"/>
    </source>
</evidence>
<dbReference type="SMART" id="SM00220">
    <property type="entry name" value="S_TKc"/>
    <property type="match status" value="1"/>
</dbReference>
<dbReference type="InterPro" id="IPR017441">
    <property type="entry name" value="Protein_kinase_ATP_BS"/>
</dbReference>
<comment type="similarity">
    <text evidence="7">Belongs to the protein kinase superfamily.</text>
</comment>
<organism evidence="10 11">
    <name type="scientific">Starmerella bacillaris</name>
    <name type="common">Yeast</name>
    <name type="synonym">Candida zemplinina</name>
    <dbReference type="NCBI Taxonomy" id="1247836"/>
    <lineage>
        <taxon>Eukaryota</taxon>
        <taxon>Fungi</taxon>
        <taxon>Dikarya</taxon>
        <taxon>Ascomycota</taxon>
        <taxon>Saccharomycotina</taxon>
        <taxon>Dipodascomycetes</taxon>
        <taxon>Dipodascales</taxon>
        <taxon>Trichomonascaceae</taxon>
        <taxon>Starmerella</taxon>
    </lineage>
</organism>
<proteinExistence type="inferred from homology"/>
<dbReference type="Pfam" id="PF00069">
    <property type="entry name" value="Pkinase"/>
    <property type="match status" value="1"/>
</dbReference>
<feature type="compositionally biased region" description="Polar residues" evidence="8">
    <location>
        <begin position="35"/>
        <end position="54"/>
    </location>
</feature>
<keyword evidence="1 7" id="KW-0723">Serine/threonine-protein kinase</keyword>
<feature type="compositionally biased region" description="Polar residues" evidence="8">
    <location>
        <begin position="63"/>
        <end position="75"/>
    </location>
</feature>
<evidence type="ECO:0000256" key="8">
    <source>
        <dbReference type="SAM" id="MobiDB-lite"/>
    </source>
</evidence>
<dbReference type="GO" id="GO:0005524">
    <property type="term" value="F:ATP binding"/>
    <property type="evidence" value="ECO:0007669"/>
    <property type="project" value="UniProtKB-UniRule"/>
</dbReference>
<dbReference type="InterPro" id="IPR000719">
    <property type="entry name" value="Prot_kinase_dom"/>
</dbReference>
<gene>
    <name evidence="10" type="ORF">DASB73_032880</name>
</gene>